<evidence type="ECO:0000313" key="1">
    <source>
        <dbReference type="Ensembl" id="ENSSSCP00055021919.1"/>
    </source>
</evidence>
<dbReference type="InterPro" id="IPR036691">
    <property type="entry name" value="Endo/exonu/phosph_ase_sf"/>
</dbReference>
<name>A0A8D1QNZ5_PIG</name>
<dbReference type="Ensembl" id="ENSSSCT00055027542.1">
    <property type="protein sequence ID" value="ENSSSCP00055021919.1"/>
    <property type="gene ID" value="ENSSSCG00055013976.1"/>
</dbReference>
<evidence type="ECO:0000313" key="2">
    <source>
        <dbReference type="Proteomes" id="UP000694724"/>
    </source>
</evidence>
<proteinExistence type="predicted"/>
<protein>
    <submittedName>
        <fullName evidence="1">Uncharacterized protein</fullName>
    </submittedName>
</protein>
<dbReference type="Gene3D" id="3.60.10.10">
    <property type="entry name" value="Endonuclease/exonuclease/phosphatase"/>
    <property type="match status" value="1"/>
</dbReference>
<sequence length="145" mass="16365">MGQKNGFHESGKERKAGVEIFISDKIDFKTKAIKKYKEGHHLMIKGSIQEEDITLVIIYAPNIGSPKYIQQILPDIKGETDGNTIILGNVNTLLTSMGRLSIQRINKAIEIINDTIAQLDLVDVFRILLSKNKINILFKCTWNIL</sequence>
<dbReference type="Proteomes" id="UP000694724">
    <property type="component" value="Unplaced"/>
</dbReference>
<organism evidence="1 2">
    <name type="scientific">Sus scrofa</name>
    <name type="common">Pig</name>
    <dbReference type="NCBI Taxonomy" id="9823"/>
    <lineage>
        <taxon>Eukaryota</taxon>
        <taxon>Metazoa</taxon>
        <taxon>Chordata</taxon>
        <taxon>Craniata</taxon>
        <taxon>Vertebrata</taxon>
        <taxon>Euteleostomi</taxon>
        <taxon>Mammalia</taxon>
        <taxon>Eutheria</taxon>
        <taxon>Laurasiatheria</taxon>
        <taxon>Artiodactyla</taxon>
        <taxon>Suina</taxon>
        <taxon>Suidae</taxon>
        <taxon>Sus</taxon>
    </lineage>
</organism>
<dbReference type="SUPFAM" id="SSF56219">
    <property type="entry name" value="DNase I-like"/>
    <property type="match status" value="1"/>
</dbReference>
<dbReference type="AlphaFoldDB" id="A0A8D1QNZ5"/>
<reference evidence="1" key="1">
    <citation type="submission" date="2025-08" db="UniProtKB">
        <authorList>
            <consortium name="Ensembl"/>
        </authorList>
    </citation>
    <scope>IDENTIFICATION</scope>
</reference>
<accession>A0A8D1QNZ5</accession>